<dbReference type="GO" id="GO:0008194">
    <property type="term" value="F:UDP-glycosyltransferase activity"/>
    <property type="evidence" value="ECO:0007669"/>
    <property type="project" value="InterPro"/>
</dbReference>
<dbReference type="Pfam" id="PF06722">
    <property type="entry name" value="EryCIII-like_C"/>
    <property type="match status" value="1"/>
</dbReference>
<dbReference type="InterPro" id="IPR002213">
    <property type="entry name" value="UDP_glucos_trans"/>
</dbReference>
<dbReference type="Gene3D" id="3.40.50.2000">
    <property type="entry name" value="Glycogen Phosphorylase B"/>
    <property type="match status" value="2"/>
</dbReference>
<dbReference type="CDD" id="cd03784">
    <property type="entry name" value="GT1_Gtf-like"/>
    <property type="match status" value="1"/>
</dbReference>
<dbReference type="AlphaFoldDB" id="A0A6J7CHV6"/>
<protein>
    <submittedName>
        <fullName evidence="2">Unannotated protein</fullName>
    </submittedName>
</protein>
<evidence type="ECO:0000313" key="2">
    <source>
        <dbReference type="EMBL" id="CAB4857887.1"/>
    </source>
</evidence>
<dbReference type="PANTHER" id="PTHR48050">
    <property type="entry name" value="STEROL 3-BETA-GLUCOSYLTRANSFERASE"/>
    <property type="match status" value="1"/>
</dbReference>
<dbReference type="PANTHER" id="PTHR48050:SF13">
    <property type="entry name" value="STEROL 3-BETA-GLUCOSYLTRANSFERASE UGT80A2"/>
    <property type="match status" value="1"/>
</dbReference>
<reference evidence="2" key="1">
    <citation type="submission" date="2020-05" db="EMBL/GenBank/DDBJ databases">
        <authorList>
            <person name="Chiriac C."/>
            <person name="Salcher M."/>
            <person name="Ghai R."/>
            <person name="Kavagutti S V."/>
        </authorList>
    </citation>
    <scope>NUCLEOTIDE SEQUENCE</scope>
</reference>
<dbReference type="GO" id="GO:0016758">
    <property type="term" value="F:hexosyltransferase activity"/>
    <property type="evidence" value="ECO:0007669"/>
    <property type="project" value="UniProtKB-ARBA"/>
</dbReference>
<dbReference type="InterPro" id="IPR050426">
    <property type="entry name" value="Glycosyltransferase_28"/>
</dbReference>
<accession>A0A6J7CHV6</accession>
<sequence length="391" mass="41866">MRRVFLSAFGDPGHAFPSIALALKLDAMGHSVALETAEPWRSAVANSGVEFFPAPEFPAVGDRKAPLSPYAAVAAAMETTRPRIRRFAPDVVAHDILTLAPTLSAELEGVPTATVIPHVSPVTPKGVPPYGLGASTPRTPIGNLLWWGLSKPIGFGLDRGEREYNELRRRVGLGPRLGHHSALSQQLVIVATLPQLERGEPFDERFHVTGPIFWEPECPDVDLPEGDGPLVMVAPSTAQDPDHSLLRASLEGLGGLDARIISTWNRRPIHSPPPVPDNTKLVEWLSYSRTMPKCDVVVSQGGHGTIARTLQAGAVPVVIPFAGDQYENAARVDSAGLGIRLPARLMSPKTLRLAVERALDSSSMREGCQQTAAWAAAHDGTATAAELILNL</sequence>
<dbReference type="EMBL" id="CAFBLU010000001">
    <property type="protein sequence ID" value="CAB4857887.1"/>
    <property type="molecule type" value="Genomic_DNA"/>
</dbReference>
<gene>
    <name evidence="2" type="ORF">UFOPK3444_00004</name>
</gene>
<dbReference type="InterPro" id="IPR010610">
    <property type="entry name" value="EryCIII-like_C"/>
</dbReference>
<organism evidence="2">
    <name type="scientific">freshwater metagenome</name>
    <dbReference type="NCBI Taxonomy" id="449393"/>
    <lineage>
        <taxon>unclassified sequences</taxon>
        <taxon>metagenomes</taxon>
        <taxon>ecological metagenomes</taxon>
    </lineage>
</organism>
<name>A0A6J7CHV6_9ZZZZ</name>
<evidence type="ECO:0000259" key="1">
    <source>
        <dbReference type="Pfam" id="PF06722"/>
    </source>
</evidence>
<feature type="domain" description="Erythromycin biosynthesis protein CIII-like C-terminal" evidence="1">
    <location>
        <begin position="250"/>
        <end position="378"/>
    </location>
</feature>
<proteinExistence type="predicted"/>
<dbReference type="SUPFAM" id="SSF53756">
    <property type="entry name" value="UDP-Glycosyltransferase/glycogen phosphorylase"/>
    <property type="match status" value="1"/>
</dbReference>